<evidence type="ECO:0000313" key="8">
    <source>
        <dbReference type="Proteomes" id="UP000184221"/>
    </source>
</evidence>
<reference evidence="7 8" key="1">
    <citation type="submission" date="2016-11" db="EMBL/GenBank/DDBJ databases">
        <authorList>
            <person name="Jaros S."/>
            <person name="Januszkiewicz K."/>
            <person name="Wedrychowicz H."/>
        </authorList>
    </citation>
    <scope>NUCLEOTIDE SEQUENCE [LARGE SCALE GENOMIC DNA]</scope>
    <source>
        <strain evidence="7 8">DSM 29431</strain>
    </source>
</reference>
<dbReference type="InterPro" id="IPR002645">
    <property type="entry name" value="STAS_dom"/>
</dbReference>
<dbReference type="InterPro" id="IPR036513">
    <property type="entry name" value="STAS_dom_sf"/>
</dbReference>
<feature type="transmembrane region" description="Helical" evidence="5">
    <location>
        <begin position="242"/>
        <end position="268"/>
    </location>
</feature>
<keyword evidence="8" id="KW-1185">Reference proteome</keyword>
<evidence type="ECO:0000313" key="7">
    <source>
        <dbReference type="EMBL" id="SHG82214.1"/>
    </source>
</evidence>
<dbReference type="InterPro" id="IPR011547">
    <property type="entry name" value="SLC26A/SulP_dom"/>
</dbReference>
<dbReference type="PANTHER" id="PTHR11814">
    <property type="entry name" value="SULFATE TRANSPORTER"/>
    <property type="match status" value="1"/>
</dbReference>
<evidence type="ECO:0000256" key="4">
    <source>
        <dbReference type="ARBA" id="ARBA00023136"/>
    </source>
</evidence>
<comment type="subcellular location">
    <subcellularLocation>
        <location evidence="1">Membrane</location>
        <topology evidence="1">Multi-pass membrane protein</topology>
    </subcellularLocation>
</comment>
<dbReference type="Gene3D" id="3.30.750.24">
    <property type="entry name" value="STAS domain"/>
    <property type="match status" value="1"/>
</dbReference>
<feature type="transmembrane region" description="Helical" evidence="5">
    <location>
        <begin position="319"/>
        <end position="335"/>
    </location>
</feature>
<name>A0A1M5MY07_9RHOB</name>
<dbReference type="EMBL" id="FQXC01000001">
    <property type="protein sequence ID" value="SHG82214.1"/>
    <property type="molecule type" value="Genomic_DNA"/>
</dbReference>
<feature type="transmembrane region" description="Helical" evidence="5">
    <location>
        <begin position="341"/>
        <end position="360"/>
    </location>
</feature>
<evidence type="ECO:0000256" key="1">
    <source>
        <dbReference type="ARBA" id="ARBA00004141"/>
    </source>
</evidence>
<dbReference type="GO" id="GO:0055085">
    <property type="term" value="P:transmembrane transport"/>
    <property type="evidence" value="ECO:0007669"/>
    <property type="project" value="InterPro"/>
</dbReference>
<evidence type="ECO:0000256" key="2">
    <source>
        <dbReference type="ARBA" id="ARBA00022692"/>
    </source>
</evidence>
<evidence type="ECO:0000256" key="5">
    <source>
        <dbReference type="SAM" id="Phobius"/>
    </source>
</evidence>
<accession>A0A1M5MY07</accession>
<proteinExistence type="predicted"/>
<sequence length="566" mass="59197">MGRTLRSLSLATLVPDMRAGLTVALVSIPEGMAYALVAGVNPIYGLYTGMVTTTVASATGSTSRLIVTLTNALALVAGDTLADLSGDVDPVTALFTLTFMVGVMMTALGALKLGSVIRFVSKEVMTGFVFVTALLVVLGQLRHLVGYSSDLDTNKLVKAFDIFLHFPEWNWPTAFTGLMSIAVLLALKRTPVRGFADFLVIAFAAVLVWVVGMETVEVAADIASVPSGLASLPTPVLPDLTLVPLLLGGALAATVVGLSESSGVGAAYPNKDGSRTNMSRDFLGQGLGNLAGSFFQAMPAGGSLSRTGINASGGAETRFAGIAAGVMLALILVVAGSLANLIPLTGLAALLIVIGVEVMWKESRALVKAWSVSRLSTAMAFVTIIVGVFVDLTAAIFAGVFLSLLLFAVKAAQDGRLVELAQTSGGEWEEITNSTPLQTGDVRVFELDGPIYFASVYDFDTLMPDPESAAGATVILRVRDRSFGSLTGLKWLESYAQAIKKNGGRLILTEVGPQTLEMLRSKGLLPDVLMAYPEESIRFAATAKAYSEALVTDAGLPTETDIESTP</sequence>
<gene>
    <name evidence="7" type="ORF">SAMN05443551_0700</name>
</gene>
<feature type="transmembrane region" description="Helical" evidence="5">
    <location>
        <begin position="91"/>
        <end position="111"/>
    </location>
</feature>
<dbReference type="STRING" id="996342.SAMN05443551_0700"/>
<keyword evidence="4 5" id="KW-0472">Membrane</keyword>
<dbReference type="Pfam" id="PF01740">
    <property type="entry name" value="STAS"/>
    <property type="match status" value="1"/>
</dbReference>
<dbReference type="GO" id="GO:0016020">
    <property type="term" value="C:membrane"/>
    <property type="evidence" value="ECO:0007669"/>
    <property type="project" value="UniProtKB-SubCell"/>
</dbReference>
<feature type="transmembrane region" description="Helical" evidence="5">
    <location>
        <begin position="194"/>
        <end position="212"/>
    </location>
</feature>
<dbReference type="InterPro" id="IPR001902">
    <property type="entry name" value="SLC26A/SulP_fam"/>
</dbReference>
<evidence type="ECO:0000256" key="3">
    <source>
        <dbReference type="ARBA" id="ARBA00022989"/>
    </source>
</evidence>
<dbReference type="Pfam" id="PF00916">
    <property type="entry name" value="Sulfate_transp"/>
    <property type="match status" value="1"/>
</dbReference>
<feature type="transmembrane region" description="Helical" evidence="5">
    <location>
        <begin position="21"/>
        <end position="44"/>
    </location>
</feature>
<dbReference type="AlphaFoldDB" id="A0A1M5MY07"/>
<keyword evidence="2 5" id="KW-0812">Transmembrane</keyword>
<dbReference type="OrthoDB" id="9769739at2"/>
<feature type="transmembrane region" description="Helical" evidence="5">
    <location>
        <begin position="169"/>
        <end position="187"/>
    </location>
</feature>
<feature type="transmembrane region" description="Helical" evidence="5">
    <location>
        <begin position="381"/>
        <end position="409"/>
    </location>
</feature>
<keyword evidence="3 5" id="KW-1133">Transmembrane helix</keyword>
<protein>
    <submittedName>
        <fullName evidence="7">Sulfate permease, SulP family</fullName>
    </submittedName>
</protein>
<feature type="domain" description="STAS" evidence="6">
    <location>
        <begin position="441"/>
        <end position="549"/>
    </location>
</feature>
<dbReference type="SUPFAM" id="SSF52091">
    <property type="entry name" value="SpoIIaa-like"/>
    <property type="match status" value="1"/>
</dbReference>
<organism evidence="7 8">
    <name type="scientific">Marivita hallyeonensis</name>
    <dbReference type="NCBI Taxonomy" id="996342"/>
    <lineage>
        <taxon>Bacteria</taxon>
        <taxon>Pseudomonadati</taxon>
        <taxon>Pseudomonadota</taxon>
        <taxon>Alphaproteobacteria</taxon>
        <taxon>Rhodobacterales</taxon>
        <taxon>Roseobacteraceae</taxon>
        <taxon>Marivita</taxon>
    </lineage>
</organism>
<feature type="transmembrane region" description="Helical" evidence="5">
    <location>
        <begin position="123"/>
        <end position="141"/>
    </location>
</feature>
<dbReference type="PROSITE" id="PS50801">
    <property type="entry name" value="STAS"/>
    <property type="match status" value="1"/>
</dbReference>
<evidence type="ECO:0000259" key="6">
    <source>
        <dbReference type="PROSITE" id="PS50801"/>
    </source>
</evidence>
<dbReference type="Proteomes" id="UP000184221">
    <property type="component" value="Unassembled WGS sequence"/>
</dbReference>